<dbReference type="OrthoDB" id="95750at2759"/>
<evidence type="ECO:0000256" key="5">
    <source>
        <dbReference type="RuleBase" id="RU367124"/>
    </source>
</evidence>
<comment type="domain">
    <text evidence="5">The RxLR-dEER motif acts to carry the protein into the host cell cytoplasm through binding to cell surface phosphatidylinositol-3-phosphate.</text>
</comment>
<evidence type="ECO:0000256" key="1">
    <source>
        <dbReference type="ARBA" id="ARBA00004613"/>
    </source>
</evidence>
<comment type="similarity">
    <text evidence="2 5">Belongs to the RxLR effector family.</text>
</comment>
<evidence type="ECO:0000313" key="7">
    <source>
        <dbReference type="Proteomes" id="UP001165083"/>
    </source>
</evidence>
<dbReference type="CDD" id="cd18809">
    <property type="entry name" value="SF1_C_RecD"/>
    <property type="match status" value="1"/>
</dbReference>
<sequence>MEAVIMRGSFAGKKVIIPRIALISKNSGFPFELRRKQFPVQVSFAMTINKSQGQSIQKLGLYLPEPVFSHGQFYVAVSRVTARKNITVLADDPTITEFGVYTKHIVYREIVRSTSLRNACQLHNTTAVFTLQVFAPSFASTRFIFEFPSQHSSYGTVPSCNNAILLLACRLDSVPSKQPGKLYLCRKANQVEKTKLISIGDSISSRYLAAEQTDSTVKRSLCAVDEEDEDDDDDDEEAATEERGFQAAALEKLSKGLKQLGLENTADNLMYRSWLKNGKGVQKKSWD</sequence>
<comment type="function">
    <text evidence="5">Effector that suppresses plant defense responses during pathogen infection.</text>
</comment>
<dbReference type="Pfam" id="PF16810">
    <property type="entry name" value="RXLR"/>
    <property type="match status" value="1"/>
</dbReference>
<dbReference type="EMBL" id="BSXW01000336">
    <property type="protein sequence ID" value="GMF19158.1"/>
    <property type="molecule type" value="Genomic_DNA"/>
</dbReference>
<keyword evidence="3 5" id="KW-0964">Secreted</keyword>
<dbReference type="Proteomes" id="UP001165083">
    <property type="component" value="Unassembled WGS sequence"/>
</dbReference>
<organism evidence="6 7">
    <name type="scientific">Phytophthora lilii</name>
    <dbReference type="NCBI Taxonomy" id="2077276"/>
    <lineage>
        <taxon>Eukaryota</taxon>
        <taxon>Sar</taxon>
        <taxon>Stramenopiles</taxon>
        <taxon>Oomycota</taxon>
        <taxon>Peronosporomycetes</taxon>
        <taxon>Peronosporales</taxon>
        <taxon>Peronosporaceae</taxon>
        <taxon>Phytophthora</taxon>
    </lineage>
</organism>
<accession>A0A9W6TTX5</accession>
<dbReference type="GO" id="GO:0006260">
    <property type="term" value="P:DNA replication"/>
    <property type="evidence" value="ECO:0007669"/>
    <property type="project" value="TreeGrafter"/>
</dbReference>
<evidence type="ECO:0000256" key="4">
    <source>
        <dbReference type="ARBA" id="ARBA00022729"/>
    </source>
</evidence>
<gene>
    <name evidence="6" type="ORF">Plil01_000727700</name>
</gene>
<dbReference type="PANTHER" id="PTHR23274:SF51">
    <property type="entry name" value="OS03G0423850 PROTEIN"/>
    <property type="match status" value="1"/>
</dbReference>
<dbReference type="GO" id="GO:0005657">
    <property type="term" value="C:replication fork"/>
    <property type="evidence" value="ECO:0007669"/>
    <property type="project" value="TreeGrafter"/>
</dbReference>
<evidence type="ECO:0000313" key="6">
    <source>
        <dbReference type="EMBL" id="GMF19158.1"/>
    </source>
</evidence>
<name>A0A9W6TTX5_9STRA</name>
<reference evidence="6" key="1">
    <citation type="submission" date="2023-04" db="EMBL/GenBank/DDBJ databases">
        <title>Phytophthora lilii NBRC 32176.</title>
        <authorList>
            <person name="Ichikawa N."/>
            <person name="Sato H."/>
            <person name="Tonouchi N."/>
        </authorList>
    </citation>
    <scope>NUCLEOTIDE SEQUENCE</scope>
    <source>
        <strain evidence="6">NBRC 32176</strain>
    </source>
</reference>
<proteinExistence type="inferred from homology"/>
<dbReference type="InterPro" id="IPR031825">
    <property type="entry name" value="RXLR"/>
</dbReference>
<dbReference type="InterPro" id="IPR027417">
    <property type="entry name" value="P-loop_NTPase"/>
</dbReference>
<dbReference type="PANTHER" id="PTHR23274">
    <property type="entry name" value="DNA HELICASE-RELATED"/>
    <property type="match status" value="1"/>
</dbReference>
<protein>
    <recommendedName>
        <fullName evidence="5">RxLR effector protein</fullName>
    </recommendedName>
</protein>
<comment type="subcellular location">
    <subcellularLocation>
        <location evidence="1 5">Secreted</location>
    </subcellularLocation>
</comment>
<evidence type="ECO:0000256" key="3">
    <source>
        <dbReference type="ARBA" id="ARBA00022525"/>
    </source>
</evidence>
<comment type="caution">
    <text evidence="6">The sequence shown here is derived from an EMBL/GenBank/DDBJ whole genome shotgun (WGS) entry which is preliminary data.</text>
</comment>
<keyword evidence="7" id="KW-1185">Reference proteome</keyword>
<evidence type="ECO:0000256" key="2">
    <source>
        <dbReference type="ARBA" id="ARBA00010400"/>
    </source>
</evidence>
<dbReference type="SUPFAM" id="SSF52540">
    <property type="entry name" value="P-loop containing nucleoside triphosphate hydrolases"/>
    <property type="match status" value="1"/>
</dbReference>
<dbReference type="AlphaFoldDB" id="A0A9W6TTX5"/>
<dbReference type="FunFam" id="3.40.50.300:FF:002884">
    <property type="entry name" value="ATP-dependent DNA helicase"/>
    <property type="match status" value="1"/>
</dbReference>
<keyword evidence="4" id="KW-0732">Signal</keyword>